<reference evidence="2 3" key="1">
    <citation type="submission" date="2018-06" db="EMBL/GenBank/DDBJ databases">
        <authorList>
            <consortium name="Pathogen Informatics"/>
            <person name="Doyle S."/>
        </authorList>
    </citation>
    <scope>NUCLEOTIDE SEQUENCE [LARGE SCALE GENOMIC DNA]</scope>
    <source>
        <strain evidence="2 3">NCTC13315</strain>
    </source>
</reference>
<dbReference type="InterPro" id="IPR050447">
    <property type="entry name" value="Erg6_SMT_methyltransf"/>
</dbReference>
<dbReference type="SUPFAM" id="SSF53335">
    <property type="entry name" value="S-adenosyl-L-methionine-dependent methyltransferases"/>
    <property type="match status" value="1"/>
</dbReference>
<dbReference type="CDD" id="cd02440">
    <property type="entry name" value="AdoMet_MTases"/>
    <property type="match status" value="1"/>
</dbReference>
<proteinExistence type="predicted"/>
<dbReference type="AlphaFoldDB" id="A0A378I4W1"/>
<evidence type="ECO:0000313" key="3">
    <source>
        <dbReference type="Proteomes" id="UP000254968"/>
    </source>
</evidence>
<accession>A0A378I4W1</accession>
<dbReference type="GO" id="GO:0043770">
    <property type="term" value="F:demethylmenaquinone methyltransferase activity"/>
    <property type="evidence" value="ECO:0007669"/>
    <property type="project" value="UniProtKB-EC"/>
</dbReference>
<sequence>MRAKHSADYFGRTRNFWWNNDFLKLMGQRWDLSNVQRVLDVGCGVGHWGFMLNEILPETATLAGIDREPDWVKDATERAYDYGLSERYSYQQGDANNIPFEDNTFDMVTCQTLLIHVANVDHVLSEMIRVLKPGGLLVTVEPNNIARSLCLSTLDLENPVDDIIDIARFQLLCERGKFKLGEGYISIGDQLPGFFVKHSLKDIKAYMNDRVKMVKPDYKTEEEQAIIEELKQWSKNLFWIWNKKETKRFYLAGGGEPEKFEVYWDKALDRQNNRALQGIEEGEYATVGGKLNYCISGRK</sequence>
<dbReference type="Proteomes" id="UP000254968">
    <property type="component" value="Unassembled WGS sequence"/>
</dbReference>
<feature type="domain" description="Methyltransferase" evidence="1">
    <location>
        <begin position="36"/>
        <end position="143"/>
    </location>
</feature>
<dbReference type="PANTHER" id="PTHR44068">
    <property type="entry name" value="ZGC:194242"/>
    <property type="match status" value="1"/>
</dbReference>
<organism evidence="2 3">
    <name type="scientific">Legionella beliardensis</name>
    <dbReference type="NCBI Taxonomy" id="91822"/>
    <lineage>
        <taxon>Bacteria</taxon>
        <taxon>Pseudomonadati</taxon>
        <taxon>Pseudomonadota</taxon>
        <taxon>Gammaproteobacteria</taxon>
        <taxon>Legionellales</taxon>
        <taxon>Legionellaceae</taxon>
        <taxon>Legionella</taxon>
    </lineage>
</organism>
<dbReference type="InterPro" id="IPR029063">
    <property type="entry name" value="SAM-dependent_MTases_sf"/>
</dbReference>
<dbReference type="Pfam" id="PF13847">
    <property type="entry name" value="Methyltransf_31"/>
    <property type="match status" value="1"/>
</dbReference>
<dbReference type="GO" id="GO:0061542">
    <property type="term" value="F:3-demethylubiquinol 3-O-methyltransferase activity"/>
    <property type="evidence" value="ECO:0007669"/>
    <property type="project" value="UniProtKB-EC"/>
</dbReference>
<protein>
    <submittedName>
        <fullName evidence="2">3-demethylubiquinone-9 3-methyltransferase</fullName>
        <ecNumber evidence="2">2.1.1.163</ecNumber>
        <ecNumber evidence="2">2.1.1.64</ecNumber>
    </submittedName>
</protein>
<dbReference type="EC" id="2.1.1.64" evidence="2"/>
<dbReference type="GO" id="GO:0032259">
    <property type="term" value="P:methylation"/>
    <property type="evidence" value="ECO:0007669"/>
    <property type="project" value="UniProtKB-KW"/>
</dbReference>
<keyword evidence="2" id="KW-0830">Ubiquinone</keyword>
<dbReference type="EC" id="2.1.1.163" evidence="2"/>
<evidence type="ECO:0000259" key="1">
    <source>
        <dbReference type="Pfam" id="PF13847"/>
    </source>
</evidence>
<evidence type="ECO:0000313" key="2">
    <source>
        <dbReference type="EMBL" id="STX29736.1"/>
    </source>
</evidence>
<dbReference type="OrthoDB" id="5633170at2"/>
<dbReference type="PANTHER" id="PTHR44068:SF11">
    <property type="entry name" value="GERANYL DIPHOSPHATE 2-C-METHYLTRANSFERASE"/>
    <property type="match status" value="1"/>
</dbReference>
<dbReference type="RefSeq" id="WP_115303406.1">
    <property type="nucleotide sequence ID" value="NZ_CAAAHO010000002.1"/>
</dbReference>
<keyword evidence="3" id="KW-1185">Reference proteome</keyword>
<dbReference type="InterPro" id="IPR025714">
    <property type="entry name" value="Methyltranfer_dom"/>
</dbReference>
<keyword evidence="2" id="KW-0808">Transferase</keyword>
<dbReference type="EMBL" id="UGNV01000001">
    <property type="protein sequence ID" value="STX29736.1"/>
    <property type="molecule type" value="Genomic_DNA"/>
</dbReference>
<name>A0A378I4W1_9GAMM</name>
<keyword evidence="2" id="KW-0489">Methyltransferase</keyword>
<dbReference type="Gene3D" id="3.40.50.150">
    <property type="entry name" value="Vaccinia Virus protein VP39"/>
    <property type="match status" value="1"/>
</dbReference>
<gene>
    <name evidence="2" type="primary">ubiG_2</name>
    <name evidence="2" type="ORF">NCTC13315_02288</name>
</gene>